<dbReference type="AlphaFoldDB" id="A0A382ML69"/>
<dbReference type="EMBL" id="UINC01093990">
    <property type="protein sequence ID" value="SVC48855.1"/>
    <property type="molecule type" value="Genomic_DNA"/>
</dbReference>
<protein>
    <submittedName>
        <fullName evidence="1">Uncharacterized protein</fullName>
    </submittedName>
</protein>
<proteinExistence type="predicted"/>
<evidence type="ECO:0000313" key="1">
    <source>
        <dbReference type="EMBL" id="SVC48855.1"/>
    </source>
</evidence>
<accession>A0A382ML69</accession>
<organism evidence="1">
    <name type="scientific">marine metagenome</name>
    <dbReference type="NCBI Taxonomy" id="408172"/>
    <lineage>
        <taxon>unclassified sequences</taxon>
        <taxon>metagenomes</taxon>
        <taxon>ecological metagenomes</taxon>
    </lineage>
</organism>
<name>A0A382ML69_9ZZZZ</name>
<reference evidence="1" key="1">
    <citation type="submission" date="2018-05" db="EMBL/GenBank/DDBJ databases">
        <authorList>
            <person name="Lanie J.A."/>
            <person name="Ng W.-L."/>
            <person name="Kazmierczak K.M."/>
            <person name="Andrzejewski T.M."/>
            <person name="Davidsen T.M."/>
            <person name="Wayne K.J."/>
            <person name="Tettelin H."/>
            <person name="Glass J.I."/>
            <person name="Rusch D."/>
            <person name="Podicherti R."/>
            <person name="Tsui H.-C.T."/>
            <person name="Winkler M.E."/>
        </authorList>
    </citation>
    <scope>NUCLEOTIDE SEQUENCE</scope>
</reference>
<feature type="non-terminal residue" evidence="1">
    <location>
        <position position="1"/>
    </location>
</feature>
<gene>
    <name evidence="1" type="ORF">METZ01_LOCUS301709</name>
</gene>
<sequence>VYRELSGHHIVRPISQLEDRWIVGMIYGCFAK</sequence>